<proteinExistence type="predicted"/>
<organism evidence="2 3">
    <name type="scientific">Gigaspora margarita</name>
    <dbReference type="NCBI Taxonomy" id="4874"/>
    <lineage>
        <taxon>Eukaryota</taxon>
        <taxon>Fungi</taxon>
        <taxon>Fungi incertae sedis</taxon>
        <taxon>Mucoromycota</taxon>
        <taxon>Glomeromycotina</taxon>
        <taxon>Glomeromycetes</taxon>
        <taxon>Diversisporales</taxon>
        <taxon>Gigasporaceae</taxon>
        <taxon>Gigaspora</taxon>
    </lineage>
</organism>
<keyword evidence="3" id="KW-1185">Reference proteome</keyword>
<sequence>MSRTTRNVTIKALQDENERLKKEISKLTTALKQANLELFKLRSDIERKHPQGNVND</sequence>
<evidence type="ECO:0000313" key="2">
    <source>
        <dbReference type="EMBL" id="CAG8810755.1"/>
    </source>
</evidence>
<feature type="coiled-coil region" evidence="1">
    <location>
        <begin position="10"/>
        <end position="37"/>
    </location>
</feature>
<comment type="caution">
    <text evidence="2">The sequence shown here is derived from an EMBL/GenBank/DDBJ whole genome shotgun (WGS) entry which is preliminary data.</text>
</comment>
<keyword evidence="1" id="KW-0175">Coiled coil</keyword>
<accession>A0ABN7W186</accession>
<evidence type="ECO:0000256" key="1">
    <source>
        <dbReference type="SAM" id="Coils"/>
    </source>
</evidence>
<gene>
    <name evidence="2" type="ORF">GMARGA_LOCUS25167</name>
</gene>
<reference evidence="2 3" key="1">
    <citation type="submission" date="2021-06" db="EMBL/GenBank/DDBJ databases">
        <authorList>
            <person name="Kallberg Y."/>
            <person name="Tangrot J."/>
            <person name="Rosling A."/>
        </authorList>
    </citation>
    <scope>NUCLEOTIDE SEQUENCE [LARGE SCALE GENOMIC DNA]</scope>
    <source>
        <strain evidence="2 3">120-4 pot B 10/14</strain>
    </source>
</reference>
<dbReference type="Proteomes" id="UP000789901">
    <property type="component" value="Unassembled WGS sequence"/>
</dbReference>
<name>A0ABN7W186_GIGMA</name>
<evidence type="ECO:0000313" key="3">
    <source>
        <dbReference type="Proteomes" id="UP000789901"/>
    </source>
</evidence>
<protein>
    <submittedName>
        <fullName evidence="2">38245_t:CDS:1</fullName>
    </submittedName>
</protein>
<dbReference type="EMBL" id="CAJVQB010027560">
    <property type="protein sequence ID" value="CAG8810755.1"/>
    <property type="molecule type" value="Genomic_DNA"/>
</dbReference>